<comment type="caution">
    <text evidence="1">The sequence shown here is derived from an EMBL/GenBank/DDBJ whole genome shotgun (WGS) entry which is preliminary data.</text>
</comment>
<dbReference type="EMBL" id="NDYL01000001">
    <property type="protein sequence ID" value="OXB94745.1"/>
    <property type="molecule type" value="Genomic_DNA"/>
</dbReference>
<accession>A0A226QQX7</accession>
<protein>
    <submittedName>
        <fullName evidence="1">Uncharacterized protein</fullName>
    </submittedName>
</protein>
<evidence type="ECO:0000313" key="1">
    <source>
        <dbReference type="EMBL" id="OXB94745.1"/>
    </source>
</evidence>
<dbReference type="AlphaFoldDB" id="A0A226QQX7"/>
<keyword evidence="2" id="KW-1185">Reference proteome</keyword>
<proteinExistence type="predicted"/>
<organism evidence="1 2">
    <name type="scientific">Parageobacillus galactosidasius</name>
    <dbReference type="NCBI Taxonomy" id="883812"/>
    <lineage>
        <taxon>Bacteria</taxon>
        <taxon>Bacillati</taxon>
        <taxon>Bacillota</taxon>
        <taxon>Bacilli</taxon>
        <taxon>Bacillales</taxon>
        <taxon>Anoxybacillaceae</taxon>
        <taxon>Parageobacillus</taxon>
    </lineage>
</organism>
<evidence type="ECO:0000313" key="2">
    <source>
        <dbReference type="Proteomes" id="UP000198394"/>
    </source>
</evidence>
<dbReference type="Proteomes" id="UP000198394">
    <property type="component" value="Unassembled WGS sequence"/>
</dbReference>
<gene>
    <name evidence="1" type="ORF">B9L23_07735</name>
</gene>
<name>A0A226QQX7_9BACL</name>
<sequence length="119" mass="13827">MENWKDELWELDSMPTQELDELFIQSAEAKRNDVGLINPSNGAGILIREDQTIEAFADYGLGFRIDPVTQSFSIFAPTIKLFYNKKEEISWDEEFTYFRGEYEEMKDILEAGDVDEKLS</sequence>
<reference evidence="1 2" key="1">
    <citation type="submission" date="2017-04" db="EMBL/GenBank/DDBJ databases">
        <title>The genome sequence of Parageobacillus galactosidasius DSM 18751.</title>
        <authorList>
            <person name="Ramaloko W.T."/>
            <person name="Koen N."/>
            <person name="Polliack S."/>
            <person name="Aliyu H."/>
            <person name="Lebre P."/>
            <person name="Mohr T."/>
            <person name="Oswald F."/>
            <person name="Zwick M."/>
            <person name="Neumann A."/>
            <person name="Syldatk C."/>
            <person name="Cowan D."/>
            <person name="De Maayer P."/>
        </authorList>
    </citation>
    <scope>NUCLEOTIDE SEQUENCE [LARGE SCALE GENOMIC DNA]</scope>
    <source>
        <strain evidence="1 2">DSM 18751</strain>
    </source>
</reference>